<keyword evidence="6" id="KW-1185">Reference proteome</keyword>
<dbReference type="AlphaFoldDB" id="A0A7Y0FR46"/>
<dbReference type="CDD" id="cd01185">
    <property type="entry name" value="INTN1_C_like"/>
    <property type="match status" value="1"/>
</dbReference>
<evidence type="ECO:0000313" key="5">
    <source>
        <dbReference type="EMBL" id="NML69044.1"/>
    </source>
</evidence>
<dbReference type="PROSITE" id="PS51898">
    <property type="entry name" value="TYR_RECOMBINASE"/>
    <property type="match status" value="1"/>
</dbReference>
<evidence type="ECO:0000256" key="1">
    <source>
        <dbReference type="ARBA" id="ARBA00008857"/>
    </source>
</evidence>
<dbReference type="InterPro" id="IPR035386">
    <property type="entry name" value="Arm-DNA-bind_5"/>
</dbReference>
<dbReference type="InterPro" id="IPR010998">
    <property type="entry name" value="Integrase_recombinase_N"/>
</dbReference>
<dbReference type="Pfam" id="PF00589">
    <property type="entry name" value="Phage_integrase"/>
    <property type="match status" value="1"/>
</dbReference>
<dbReference type="InterPro" id="IPR050090">
    <property type="entry name" value="Tyrosine_recombinase_XerCD"/>
</dbReference>
<dbReference type="Pfam" id="PF17293">
    <property type="entry name" value="Arm-DNA-bind_5"/>
    <property type="match status" value="1"/>
</dbReference>
<evidence type="ECO:0000313" key="6">
    <source>
        <dbReference type="Proteomes" id="UP000544054"/>
    </source>
</evidence>
<feature type="domain" description="Tyr recombinase" evidence="4">
    <location>
        <begin position="217"/>
        <end position="394"/>
    </location>
</feature>
<dbReference type="RefSeq" id="WP_169233613.1">
    <property type="nucleotide sequence ID" value="NZ_JABBGI010000004.1"/>
</dbReference>
<evidence type="ECO:0000259" key="4">
    <source>
        <dbReference type="PROSITE" id="PS51898"/>
    </source>
</evidence>
<dbReference type="InterPro" id="IPR013762">
    <property type="entry name" value="Integrase-like_cat_sf"/>
</dbReference>
<keyword evidence="3" id="KW-0233">DNA recombination</keyword>
<dbReference type="GO" id="GO:0006310">
    <property type="term" value="P:DNA recombination"/>
    <property type="evidence" value="ECO:0007669"/>
    <property type="project" value="UniProtKB-KW"/>
</dbReference>
<evidence type="ECO:0000256" key="3">
    <source>
        <dbReference type="ARBA" id="ARBA00023172"/>
    </source>
</evidence>
<dbReference type="InterPro" id="IPR025269">
    <property type="entry name" value="SAM-like_dom"/>
</dbReference>
<keyword evidence="2" id="KW-0238">DNA-binding</keyword>
<dbReference type="Pfam" id="PF13102">
    <property type="entry name" value="Phage_int_SAM_5"/>
    <property type="match status" value="1"/>
</dbReference>
<dbReference type="Proteomes" id="UP000544054">
    <property type="component" value="Unassembled WGS sequence"/>
</dbReference>
<comment type="caution">
    <text evidence="5">The sequence shown here is derived from an EMBL/GenBank/DDBJ whole genome shotgun (WGS) entry which is preliminary data.</text>
</comment>
<dbReference type="EMBL" id="JABBGI010000004">
    <property type="protein sequence ID" value="NML69044.1"/>
    <property type="molecule type" value="Genomic_DNA"/>
</dbReference>
<proteinExistence type="inferred from homology"/>
<reference evidence="5 6" key="1">
    <citation type="submission" date="2020-04" db="EMBL/GenBank/DDBJ databases">
        <title>Chryseobacterium sp. RP-3-3 sp. nov., isolated from Jeju soil.</title>
        <authorList>
            <person name="Dahal R.H."/>
        </authorList>
    </citation>
    <scope>NUCLEOTIDE SEQUENCE [LARGE SCALE GENOMIC DNA]</scope>
    <source>
        <strain evidence="5 6">RP-3-3</strain>
    </source>
</reference>
<sequence>METYNVLFYAKKVKNNPRNSIIYLRITISGKRTEISTGQMIKTSQWSIKSGKIAGNTPNAKRLNSFLEGIRSKLFECYNSLFNEGKEITCETLRNKYLGIEERKFTLIEVFKDHNSKMKEMIGKEFSKGTWERYETSLRHTQAFMKWKYNITDIDVRHINSGFVADYEFYLRTVRDCSNNSAVKYIKNFQKIINICIDNEWISKNPFATYKSKIETVDVRFLTDLQLRKIQSKKFISERLSIVRDIFVFCCFTGLAYIDVKNLTKLKITRGIDGELWIKIKRTKTKVEAIIPILADAQEILKRYKDHPKCINENAVLPVLSNQKMNEYLKEIGDLCEIDFDITFHTARHTFATMVTLNNGVPLETVSKMLGHTNIRMTQHYAKIQDKKIGKDMSVLKNILTKSEKRSSLES</sequence>
<dbReference type="GO" id="GO:0003677">
    <property type="term" value="F:DNA binding"/>
    <property type="evidence" value="ECO:0007669"/>
    <property type="project" value="UniProtKB-KW"/>
</dbReference>
<gene>
    <name evidence="5" type="ORF">HHL23_04460</name>
</gene>
<dbReference type="InterPro" id="IPR002104">
    <property type="entry name" value="Integrase_catalytic"/>
</dbReference>
<accession>A0A7Y0FR46</accession>
<protein>
    <submittedName>
        <fullName evidence="5">Site-specific integrase</fullName>
    </submittedName>
</protein>
<dbReference type="PANTHER" id="PTHR30349:SF64">
    <property type="entry name" value="PROPHAGE INTEGRASE INTD-RELATED"/>
    <property type="match status" value="1"/>
</dbReference>
<dbReference type="Gene3D" id="1.10.150.130">
    <property type="match status" value="1"/>
</dbReference>
<dbReference type="SUPFAM" id="SSF56349">
    <property type="entry name" value="DNA breaking-rejoining enzymes"/>
    <property type="match status" value="1"/>
</dbReference>
<dbReference type="GO" id="GO:0015074">
    <property type="term" value="P:DNA integration"/>
    <property type="evidence" value="ECO:0007669"/>
    <property type="project" value="InterPro"/>
</dbReference>
<name>A0A7Y0FR46_9FLAO</name>
<dbReference type="PANTHER" id="PTHR30349">
    <property type="entry name" value="PHAGE INTEGRASE-RELATED"/>
    <property type="match status" value="1"/>
</dbReference>
<dbReference type="Gene3D" id="1.10.443.10">
    <property type="entry name" value="Intergrase catalytic core"/>
    <property type="match status" value="1"/>
</dbReference>
<dbReference type="InterPro" id="IPR011010">
    <property type="entry name" value="DNA_brk_join_enz"/>
</dbReference>
<evidence type="ECO:0000256" key="2">
    <source>
        <dbReference type="ARBA" id="ARBA00023125"/>
    </source>
</evidence>
<organism evidence="5 6">
    <name type="scientific">Chryseobacterium antibioticum</name>
    <dbReference type="NCBI Taxonomy" id="2728847"/>
    <lineage>
        <taxon>Bacteria</taxon>
        <taxon>Pseudomonadati</taxon>
        <taxon>Bacteroidota</taxon>
        <taxon>Flavobacteriia</taxon>
        <taxon>Flavobacteriales</taxon>
        <taxon>Weeksellaceae</taxon>
        <taxon>Chryseobacterium group</taxon>
        <taxon>Chryseobacterium</taxon>
    </lineage>
</organism>
<comment type="similarity">
    <text evidence="1">Belongs to the 'phage' integrase family.</text>
</comment>